<evidence type="ECO:0000256" key="1">
    <source>
        <dbReference type="SAM" id="MobiDB-lite"/>
    </source>
</evidence>
<feature type="region of interest" description="Disordered" evidence="1">
    <location>
        <begin position="77"/>
        <end position="120"/>
    </location>
</feature>
<dbReference type="Proteomes" id="UP000573499">
    <property type="component" value="Unassembled WGS sequence"/>
</dbReference>
<evidence type="ECO:0000256" key="2">
    <source>
        <dbReference type="SAM" id="Phobius"/>
    </source>
</evidence>
<dbReference type="RefSeq" id="WP_182156124.1">
    <property type="nucleotide sequence ID" value="NZ_JACEZU010000011.1"/>
</dbReference>
<dbReference type="AlphaFoldDB" id="A0A7W2IMC9"/>
<organism evidence="3 4">
    <name type="scientific">Rugamonas apoptosis</name>
    <dbReference type="NCBI Taxonomy" id="2758570"/>
    <lineage>
        <taxon>Bacteria</taxon>
        <taxon>Pseudomonadati</taxon>
        <taxon>Pseudomonadota</taxon>
        <taxon>Betaproteobacteria</taxon>
        <taxon>Burkholderiales</taxon>
        <taxon>Oxalobacteraceae</taxon>
        <taxon>Telluria group</taxon>
        <taxon>Rugamonas</taxon>
    </lineage>
</organism>
<sequence>MDDLASRAARHWPGLLLTALIHIALLYAMWRQLPDRPASRVADGRPAIQWLLPLAPHAAPAQLVPQRPASRTAVAVTSTPAPAQPERPIATASPTTPVQPQAITPPEQAPPEPDFGPARPSAADIMRRARSDIAGIDQQLRKEFPLQGNASPPDGVQARLARGINAAHEAVGPKWYEGAKIVELSQPDSKKRVYKIMTALVTYCFTQYEDGRKAYTSCPG</sequence>
<feature type="compositionally biased region" description="Polar residues" evidence="1">
    <location>
        <begin position="92"/>
        <end position="102"/>
    </location>
</feature>
<keyword evidence="4" id="KW-1185">Reference proteome</keyword>
<feature type="transmembrane region" description="Helical" evidence="2">
    <location>
        <begin position="12"/>
        <end position="30"/>
    </location>
</feature>
<comment type="caution">
    <text evidence="3">The sequence shown here is derived from an EMBL/GenBank/DDBJ whole genome shotgun (WGS) entry which is preliminary data.</text>
</comment>
<keyword evidence="2" id="KW-0472">Membrane</keyword>
<name>A0A7W2IMC9_9BURK</name>
<keyword evidence="2" id="KW-0812">Transmembrane</keyword>
<evidence type="ECO:0000313" key="3">
    <source>
        <dbReference type="EMBL" id="MBA5689494.1"/>
    </source>
</evidence>
<evidence type="ECO:0000313" key="4">
    <source>
        <dbReference type="Proteomes" id="UP000573499"/>
    </source>
</evidence>
<keyword evidence="2" id="KW-1133">Transmembrane helix</keyword>
<protein>
    <submittedName>
        <fullName evidence="3">Uncharacterized protein</fullName>
    </submittedName>
</protein>
<proteinExistence type="predicted"/>
<accession>A0A7W2IMC9</accession>
<gene>
    <name evidence="3" type="ORF">H3H39_20830</name>
</gene>
<dbReference type="EMBL" id="JACEZU010000011">
    <property type="protein sequence ID" value="MBA5689494.1"/>
    <property type="molecule type" value="Genomic_DNA"/>
</dbReference>
<reference evidence="3 4" key="1">
    <citation type="submission" date="2020-07" db="EMBL/GenBank/DDBJ databases">
        <title>Novel species isolated from subtropical streams in China.</title>
        <authorList>
            <person name="Lu H."/>
        </authorList>
    </citation>
    <scope>NUCLEOTIDE SEQUENCE [LARGE SCALE GENOMIC DNA]</scope>
    <source>
        <strain evidence="3 4">LX47W</strain>
    </source>
</reference>